<dbReference type="PROSITE" id="PS50181">
    <property type="entry name" value="FBOX"/>
    <property type="match status" value="1"/>
</dbReference>
<dbReference type="SUPFAM" id="SSF81383">
    <property type="entry name" value="F-box domain"/>
    <property type="match status" value="1"/>
</dbReference>
<dbReference type="GeneID" id="11530802"/>
<protein>
    <recommendedName>
        <fullName evidence="1">F-box domain-containing protein</fullName>
    </recommendedName>
</protein>
<accession>G8C2C2</accession>
<dbReference type="RefSeq" id="XP_003688734.1">
    <property type="nucleotide sequence ID" value="XM_003688686.1"/>
</dbReference>
<proteinExistence type="predicted"/>
<sequence>MRELKLFGKTKYKVLTSLESYRSGNFSGIENHNDDQEVEYPLLHLLSLPKDILITILENVDRAELLTLCLVNSKFYDLISTRFIYTNVILNDKISLLKFNTLIHSEYHIKVANTIENSKSVSQNVRFLVRSIEFVSPQCQDSLYKYSKYYKKENSSLIGGSYFYFNQDQQPRAYKRSSSARRNTKKTSNAELDEYIDNLERKYVHYTYIELMLDIIDFLPNLSHLILSDIEQNFKIPLWYSVFNDGSRDFFKKIINGIQSMNANDLRTYEFSEKFISDYDSKFYSFKRIKKLELRGALDKREKPIVCLRPNLLCCFGIFNELTLENIIIDKESLDMPFEFVPFHLTTHMDGIYDLHSTIHFLTIKNCNIIPGNGILKLFRDYFKCVNSLELLSITSKYDLILGSCFSALKNLTIDCNSSVFTNEIIVDDDYFYKKDKNEITQQNDMLNNNSVDNNDIETLLEVQVDSSLQTPPPTSGVVISLDLGYIPRNLSTLDTPPLHNLKPAMITKEQNEFFKRSGIPEFHFFYHYFKDLWERLPYKNININVINIPFTNVYPLNPSIFWEQILFNSNKDQETLIATRAQEQDQFGEPTYSNRSNYFWMPMVRNCVKESLNSSKVSRELTAEEIEEVIDTVDPDIINNFNNYRYCKDIPNLNLWYFLKSLSKFRSVRIKMLRKWLFCTPRTRYDWEMLLKPVLKVNVPIEVRDKDGFVLYTYGEDLSNIGRS</sequence>
<dbReference type="EMBL" id="HE612871">
    <property type="protein sequence ID" value="CCE66300.1"/>
    <property type="molecule type" value="Genomic_DNA"/>
</dbReference>
<evidence type="ECO:0000313" key="3">
    <source>
        <dbReference type="Proteomes" id="UP000005666"/>
    </source>
</evidence>
<reference evidence="2 3" key="1">
    <citation type="journal article" date="2011" name="Proc. Natl. Acad. Sci. U.S.A.">
        <title>Evolutionary erosion of yeast sex chromosomes by mating-type switching accidents.</title>
        <authorList>
            <person name="Gordon J.L."/>
            <person name="Armisen D."/>
            <person name="Proux-Wera E."/>
            <person name="Oheigeartaigh S.S."/>
            <person name="Byrne K.P."/>
            <person name="Wolfe K.H."/>
        </authorList>
    </citation>
    <scope>NUCLEOTIDE SEQUENCE [LARGE SCALE GENOMIC DNA]</scope>
    <source>
        <strain evidence="3">ATCC 24235 / CBS 4417 / NBRC 1672 / NRRL Y-8282 / UCD 70-5</strain>
    </source>
</reference>
<gene>
    <name evidence="2" type="primary">TPHA0P01420</name>
    <name evidence="2" type="ordered locus">TPHA_0P01420</name>
</gene>
<dbReference type="OrthoDB" id="4032719at2759"/>
<dbReference type="GO" id="GO:0031335">
    <property type="term" value="P:regulation of sulfur amino acid metabolic process"/>
    <property type="evidence" value="ECO:0007669"/>
    <property type="project" value="EnsemblFungi"/>
</dbReference>
<evidence type="ECO:0000313" key="2">
    <source>
        <dbReference type="EMBL" id="CCE66300.1"/>
    </source>
</evidence>
<dbReference type="KEGG" id="tpf:TPHA_0P01420"/>
<dbReference type="CDD" id="cd09917">
    <property type="entry name" value="F-box_SF"/>
    <property type="match status" value="1"/>
</dbReference>
<organism evidence="2 3">
    <name type="scientific">Tetrapisispora phaffii (strain ATCC 24235 / CBS 4417 / NBRC 1672 / NRRL Y-8282 / UCD 70-5)</name>
    <name type="common">Yeast</name>
    <name type="synonym">Fabospora phaffii</name>
    <dbReference type="NCBI Taxonomy" id="1071381"/>
    <lineage>
        <taxon>Eukaryota</taxon>
        <taxon>Fungi</taxon>
        <taxon>Dikarya</taxon>
        <taxon>Ascomycota</taxon>
        <taxon>Saccharomycotina</taxon>
        <taxon>Saccharomycetes</taxon>
        <taxon>Saccharomycetales</taxon>
        <taxon>Saccharomycetaceae</taxon>
        <taxon>Tetrapisispora</taxon>
    </lineage>
</organism>
<dbReference type="STRING" id="1071381.G8C2C2"/>
<dbReference type="HOGENOM" id="CLU_409412_0_0_1"/>
<keyword evidence="3" id="KW-1185">Reference proteome</keyword>
<dbReference type="eggNOG" id="ENOG502QTPK">
    <property type="taxonomic scope" value="Eukaryota"/>
</dbReference>
<dbReference type="InterPro" id="IPR001810">
    <property type="entry name" value="F-box_dom"/>
</dbReference>
<dbReference type="Proteomes" id="UP000005666">
    <property type="component" value="Chromosome 16"/>
</dbReference>
<feature type="domain" description="F-box" evidence="1">
    <location>
        <begin position="42"/>
        <end position="88"/>
    </location>
</feature>
<dbReference type="GO" id="GO:0030163">
    <property type="term" value="P:protein catabolic process"/>
    <property type="evidence" value="ECO:0007669"/>
    <property type="project" value="EnsemblFungi"/>
</dbReference>
<evidence type="ECO:0000259" key="1">
    <source>
        <dbReference type="PROSITE" id="PS50181"/>
    </source>
</evidence>
<dbReference type="GO" id="GO:0019005">
    <property type="term" value="C:SCF ubiquitin ligase complex"/>
    <property type="evidence" value="ECO:0007669"/>
    <property type="project" value="EnsemblFungi"/>
</dbReference>
<dbReference type="AlphaFoldDB" id="G8C2C2"/>
<dbReference type="Pfam" id="PF00646">
    <property type="entry name" value="F-box"/>
    <property type="match status" value="1"/>
</dbReference>
<name>G8C2C2_TETPH</name>
<dbReference type="SMART" id="SM00256">
    <property type="entry name" value="FBOX"/>
    <property type="match status" value="1"/>
</dbReference>
<dbReference type="InterPro" id="IPR036047">
    <property type="entry name" value="F-box-like_dom_sf"/>
</dbReference>
<dbReference type="OMA" id="FKIPLWY"/>